<sequence>MDLKGRNREQFLYGSQESILCDIVENDCSLTLEQLSGGFLSATNIRISKNTVARYLKQYNYSFKKIKFIPERRNIAGTIQERSDYVIKYLIYSASNRFILFMDETGFNVSMRRN</sequence>
<dbReference type="EMBL" id="JWZT01000765">
    <property type="protein sequence ID" value="KII73578.1"/>
    <property type="molecule type" value="Genomic_DNA"/>
</dbReference>
<keyword evidence="2" id="KW-1185">Reference proteome</keyword>
<proteinExistence type="predicted"/>
<gene>
    <name evidence="1" type="ORF">RF11_05777</name>
</gene>
<evidence type="ECO:0000313" key="1">
    <source>
        <dbReference type="EMBL" id="KII73578.1"/>
    </source>
</evidence>
<comment type="caution">
    <text evidence="1">The sequence shown here is derived from an EMBL/GenBank/DDBJ whole genome shotgun (WGS) entry which is preliminary data.</text>
</comment>
<dbReference type="AlphaFoldDB" id="A0A0C2JVW6"/>
<dbReference type="Proteomes" id="UP000031668">
    <property type="component" value="Unassembled WGS sequence"/>
</dbReference>
<evidence type="ECO:0000313" key="2">
    <source>
        <dbReference type="Proteomes" id="UP000031668"/>
    </source>
</evidence>
<dbReference type="OrthoDB" id="7744248at2759"/>
<organism evidence="1 2">
    <name type="scientific">Thelohanellus kitauei</name>
    <name type="common">Myxosporean</name>
    <dbReference type="NCBI Taxonomy" id="669202"/>
    <lineage>
        <taxon>Eukaryota</taxon>
        <taxon>Metazoa</taxon>
        <taxon>Cnidaria</taxon>
        <taxon>Myxozoa</taxon>
        <taxon>Myxosporea</taxon>
        <taxon>Bivalvulida</taxon>
        <taxon>Platysporina</taxon>
        <taxon>Myxobolidae</taxon>
        <taxon>Thelohanellus</taxon>
    </lineage>
</organism>
<protein>
    <recommendedName>
        <fullName evidence="3">Tc1-like transposase DDE domain-containing protein</fullName>
    </recommendedName>
</protein>
<evidence type="ECO:0008006" key="3">
    <source>
        <dbReference type="Google" id="ProtNLM"/>
    </source>
</evidence>
<accession>A0A0C2JVW6</accession>
<name>A0A0C2JVW6_THEKT</name>
<reference evidence="1 2" key="1">
    <citation type="journal article" date="2014" name="Genome Biol. Evol.">
        <title>The genome of the myxosporean Thelohanellus kitauei shows adaptations to nutrient acquisition within its fish host.</title>
        <authorList>
            <person name="Yang Y."/>
            <person name="Xiong J."/>
            <person name="Zhou Z."/>
            <person name="Huo F."/>
            <person name="Miao W."/>
            <person name="Ran C."/>
            <person name="Liu Y."/>
            <person name="Zhang J."/>
            <person name="Feng J."/>
            <person name="Wang M."/>
            <person name="Wang M."/>
            <person name="Wang L."/>
            <person name="Yao B."/>
        </authorList>
    </citation>
    <scope>NUCLEOTIDE SEQUENCE [LARGE SCALE GENOMIC DNA]</scope>
    <source>
        <strain evidence="1">Wuqing</strain>
    </source>
</reference>